<dbReference type="InterPro" id="IPR052210">
    <property type="entry name" value="LysM1-like"/>
</dbReference>
<dbReference type="GeneID" id="70190335"/>
<comment type="similarity">
    <text evidence="4">Belongs to the secreted LysM effector family.</text>
</comment>
<evidence type="ECO:0000256" key="5">
    <source>
        <dbReference type="SAM" id="MobiDB-lite"/>
    </source>
</evidence>
<dbReference type="SUPFAM" id="SSF54106">
    <property type="entry name" value="LysM domain"/>
    <property type="match status" value="3"/>
</dbReference>
<evidence type="ECO:0000313" key="7">
    <source>
        <dbReference type="EMBL" id="KAH7040895.1"/>
    </source>
</evidence>
<protein>
    <recommendedName>
        <fullName evidence="6">LysM domain-containing protein</fullName>
    </recommendedName>
</protein>
<evidence type="ECO:0000259" key="6">
    <source>
        <dbReference type="PROSITE" id="PS51782"/>
    </source>
</evidence>
<accession>A0A9P8YIH3</accession>
<keyword evidence="8" id="KW-1185">Reference proteome</keyword>
<proteinExistence type="inferred from homology"/>
<dbReference type="CDD" id="cd00118">
    <property type="entry name" value="LysM"/>
    <property type="match status" value="3"/>
</dbReference>
<comment type="caution">
    <text evidence="7">The sequence shown here is derived from an EMBL/GenBank/DDBJ whole genome shotgun (WGS) entry which is preliminary data.</text>
</comment>
<dbReference type="PANTHER" id="PTHR34997">
    <property type="entry name" value="AM15"/>
    <property type="match status" value="1"/>
</dbReference>
<dbReference type="AlphaFoldDB" id="A0A9P8YIH3"/>
<feature type="domain" description="LysM" evidence="6">
    <location>
        <begin position="253"/>
        <end position="299"/>
    </location>
</feature>
<dbReference type="Gene3D" id="3.10.350.10">
    <property type="entry name" value="LysM domain"/>
    <property type="match status" value="3"/>
</dbReference>
<evidence type="ECO:0000256" key="2">
    <source>
        <dbReference type="ARBA" id="ARBA00022729"/>
    </source>
</evidence>
<gene>
    <name evidence="7" type="ORF">B0I36DRAFT_379762</name>
</gene>
<dbReference type="InterPro" id="IPR036779">
    <property type="entry name" value="LysM_dom_sf"/>
</dbReference>
<name>A0A9P8YIH3_9PEZI</name>
<dbReference type="PANTHER" id="PTHR34997:SF2">
    <property type="entry name" value="LYSM DOMAIN-CONTAINING PROTEIN-RELATED"/>
    <property type="match status" value="1"/>
</dbReference>
<feature type="compositionally biased region" description="Low complexity" evidence="5">
    <location>
        <begin position="45"/>
        <end position="65"/>
    </location>
</feature>
<keyword evidence="1" id="KW-0147">Chitin-binding</keyword>
<dbReference type="RefSeq" id="XP_046018950.1">
    <property type="nucleotide sequence ID" value="XM_046160789.1"/>
</dbReference>
<dbReference type="GO" id="GO:0008061">
    <property type="term" value="F:chitin binding"/>
    <property type="evidence" value="ECO:0007669"/>
    <property type="project" value="UniProtKB-KW"/>
</dbReference>
<dbReference type="OrthoDB" id="2281372at2759"/>
<dbReference type="InterPro" id="IPR018392">
    <property type="entry name" value="LysM"/>
</dbReference>
<dbReference type="Pfam" id="PF01476">
    <property type="entry name" value="LysM"/>
    <property type="match status" value="3"/>
</dbReference>
<dbReference type="PROSITE" id="PS51782">
    <property type="entry name" value="LYSM"/>
    <property type="match status" value="3"/>
</dbReference>
<evidence type="ECO:0000256" key="4">
    <source>
        <dbReference type="ARBA" id="ARBA00044955"/>
    </source>
</evidence>
<feature type="domain" description="LysM" evidence="6">
    <location>
        <begin position="84"/>
        <end position="130"/>
    </location>
</feature>
<organism evidence="7 8">
    <name type="scientific">Microdochium trichocladiopsis</name>
    <dbReference type="NCBI Taxonomy" id="1682393"/>
    <lineage>
        <taxon>Eukaryota</taxon>
        <taxon>Fungi</taxon>
        <taxon>Dikarya</taxon>
        <taxon>Ascomycota</taxon>
        <taxon>Pezizomycotina</taxon>
        <taxon>Sordariomycetes</taxon>
        <taxon>Xylariomycetidae</taxon>
        <taxon>Xylariales</taxon>
        <taxon>Microdochiaceae</taxon>
        <taxon>Microdochium</taxon>
    </lineage>
</organism>
<reference evidence="7" key="1">
    <citation type="journal article" date="2021" name="Nat. Commun.">
        <title>Genetic determinants of endophytism in the Arabidopsis root mycobiome.</title>
        <authorList>
            <person name="Mesny F."/>
            <person name="Miyauchi S."/>
            <person name="Thiergart T."/>
            <person name="Pickel B."/>
            <person name="Atanasova L."/>
            <person name="Karlsson M."/>
            <person name="Huettel B."/>
            <person name="Barry K.W."/>
            <person name="Haridas S."/>
            <person name="Chen C."/>
            <person name="Bauer D."/>
            <person name="Andreopoulos W."/>
            <person name="Pangilinan J."/>
            <person name="LaButti K."/>
            <person name="Riley R."/>
            <person name="Lipzen A."/>
            <person name="Clum A."/>
            <person name="Drula E."/>
            <person name="Henrissat B."/>
            <person name="Kohler A."/>
            <person name="Grigoriev I.V."/>
            <person name="Martin F.M."/>
            <person name="Hacquard S."/>
        </authorList>
    </citation>
    <scope>NUCLEOTIDE SEQUENCE</scope>
    <source>
        <strain evidence="7">MPI-CAGE-CH-0230</strain>
    </source>
</reference>
<feature type="region of interest" description="Disordered" evidence="5">
    <location>
        <begin position="140"/>
        <end position="160"/>
    </location>
</feature>
<feature type="domain" description="LysM" evidence="6">
    <location>
        <begin position="170"/>
        <end position="216"/>
    </location>
</feature>
<sequence length="417" mass="43735">MPEEWGISRQDFLAWNPSITATCGNYITGRSYCVEAPSVTPPEGPSSQSSTTTTATTTASPTGPTNGIETPQPIQPGMTQDCDRFYFVKLGDTCAGIASQFGISQQQFQQWNPAVGSTCTGIWADTYACVHVVGLQTSKTTSKPTTTSTPGNGIQTPQPTQPQIVSNCDKFVLVQAGETCATIAAKNGITEQQFAAWNPSVGSTCTGLWANAYACVHIIGLATTTKATSTTSAGNGIQTPQPTQPSMVTNCAKFHKVSSGQTCARIAADAGITVSRLRTWNKSLSAACTELWANAYVCIGTIGFAPSTKATCSTSDKTWGDNKAAAVSNVAKWCDGNSNTDGSGGFATGQTKYGCYNAPYGTNKIEFWARNDFTIGTSLSVAKCNDIVKVPINSCARGGTAVQEGWWVKALITAGKC</sequence>
<dbReference type="EMBL" id="JAGTJQ010000001">
    <property type="protein sequence ID" value="KAH7040895.1"/>
    <property type="molecule type" value="Genomic_DNA"/>
</dbReference>
<dbReference type="SMART" id="SM00257">
    <property type="entry name" value="LysM"/>
    <property type="match status" value="3"/>
</dbReference>
<dbReference type="Proteomes" id="UP000756346">
    <property type="component" value="Unassembled WGS sequence"/>
</dbReference>
<evidence type="ECO:0000256" key="1">
    <source>
        <dbReference type="ARBA" id="ARBA00022669"/>
    </source>
</evidence>
<evidence type="ECO:0000256" key="3">
    <source>
        <dbReference type="ARBA" id="ARBA00023026"/>
    </source>
</evidence>
<feature type="region of interest" description="Disordered" evidence="5">
    <location>
        <begin position="37"/>
        <end position="75"/>
    </location>
</feature>
<keyword evidence="2" id="KW-0732">Signal</keyword>
<keyword evidence="3" id="KW-0843">Virulence</keyword>
<evidence type="ECO:0000313" key="8">
    <source>
        <dbReference type="Proteomes" id="UP000756346"/>
    </source>
</evidence>